<feature type="domain" description="C2H2-type" evidence="7">
    <location>
        <begin position="131"/>
        <end position="166"/>
    </location>
</feature>
<feature type="compositionally biased region" description="Polar residues" evidence="6">
    <location>
        <begin position="1145"/>
        <end position="1160"/>
    </location>
</feature>
<dbReference type="VEuPathDB" id="VectorBase:CSON005791"/>
<feature type="compositionally biased region" description="Polar residues" evidence="6">
    <location>
        <begin position="52"/>
        <end position="61"/>
    </location>
</feature>
<feature type="domain" description="C2H2-type" evidence="7">
    <location>
        <begin position="535"/>
        <end position="563"/>
    </location>
</feature>
<evidence type="ECO:0000256" key="6">
    <source>
        <dbReference type="SAM" id="MobiDB-lite"/>
    </source>
</evidence>
<feature type="domain" description="C2H2-type" evidence="7">
    <location>
        <begin position="1056"/>
        <end position="1078"/>
    </location>
</feature>
<feature type="domain" description="C2H2-type" evidence="7">
    <location>
        <begin position="620"/>
        <end position="642"/>
    </location>
</feature>
<dbReference type="FunFam" id="3.30.160.60:FF:000446">
    <property type="entry name" value="Zinc finger protein"/>
    <property type="match status" value="1"/>
</dbReference>
<feature type="domain" description="C2H2-type" evidence="7">
    <location>
        <begin position="476"/>
        <end position="498"/>
    </location>
</feature>
<dbReference type="Pfam" id="PF13912">
    <property type="entry name" value="zf-C2H2_6"/>
    <property type="match status" value="1"/>
</dbReference>
<dbReference type="GO" id="GO:0005634">
    <property type="term" value="C:nucleus"/>
    <property type="evidence" value="ECO:0007669"/>
    <property type="project" value="UniProtKB-ARBA"/>
</dbReference>
<feature type="region of interest" description="Disordered" evidence="6">
    <location>
        <begin position="233"/>
        <end position="265"/>
    </location>
</feature>
<evidence type="ECO:0000256" key="2">
    <source>
        <dbReference type="ARBA" id="ARBA00022737"/>
    </source>
</evidence>
<feature type="domain" description="C2H2-type" evidence="7">
    <location>
        <begin position="818"/>
        <end position="846"/>
    </location>
</feature>
<dbReference type="PANTHER" id="PTHR24379">
    <property type="entry name" value="KRAB AND ZINC FINGER DOMAIN-CONTAINING"/>
    <property type="match status" value="1"/>
</dbReference>
<evidence type="ECO:0000313" key="8">
    <source>
        <dbReference type="EMBL" id="SSX21993.1"/>
    </source>
</evidence>
<evidence type="ECO:0000256" key="5">
    <source>
        <dbReference type="PROSITE-ProRule" id="PRU00042"/>
    </source>
</evidence>
<name>A0A336LZJ6_CULSO</name>
<feature type="compositionally biased region" description="Basic residues" evidence="6">
    <location>
        <begin position="97"/>
        <end position="113"/>
    </location>
</feature>
<accession>A0A336LZJ6</accession>
<keyword evidence="2" id="KW-0677">Repeat</keyword>
<feature type="compositionally biased region" description="Basic and acidic residues" evidence="6">
    <location>
        <begin position="1126"/>
        <end position="1144"/>
    </location>
</feature>
<feature type="compositionally biased region" description="Basic and acidic residues" evidence="6">
    <location>
        <begin position="1079"/>
        <end position="1098"/>
    </location>
</feature>
<dbReference type="PROSITE" id="PS00028">
    <property type="entry name" value="ZINC_FINGER_C2H2_1"/>
    <property type="match status" value="15"/>
</dbReference>
<feature type="domain" description="C2H2-type" evidence="7">
    <location>
        <begin position="565"/>
        <end position="593"/>
    </location>
</feature>
<feature type="compositionally biased region" description="Basic and acidic residues" evidence="6">
    <location>
        <begin position="70"/>
        <end position="87"/>
    </location>
</feature>
<reference evidence="8" key="1">
    <citation type="submission" date="2018-07" db="EMBL/GenBank/DDBJ databases">
        <authorList>
            <person name="Quirk P.G."/>
            <person name="Krulwich T.A."/>
        </authorList>
    </citation>
    <scope>NUCLEOTIDE SEQUENCE</scope>
</reference>
<evidence type="ECO:0000256" key="4">
    <source>
        <dbReference type="ARBA" id="ARBA00022833"/>
    </source>
</evidence>
<dbReference type="FunFam" id="3.30.160.60:FF:000483">
    <property type="entry name" value="Zinc finger protein 423"/>
    <property type="match status" value="1"/>
</dbReference>
<feature type="region of interest" description="Disordered" evidence="6">
    <location>
        <begin position="375"/>
        <end position="439"/>
    </location>
</feature>
<feature type="domain" description="C2H2-type" evidence="7">
    <location>
        <begin position="506"/>
        <end position="531"/>
    </location>
</feature>
<evidence type="ECO:0000256" key="3">
    <source>
        <dbReference type="ARBA" id="ARBA00022771"/>
    </source>
</evidence>
<protein>
    <submittedName>
        <fullName evidence="8">CSON005791 protein</fullName>
    </submittedName>
</protein>
<feature type="compositionally biased region" description="Acidic residues" evidence="6">
    <location>
        <begin position="1113"/>
        <end position="1125"/>
    </location>
</feature>
<dbReference type="PANTHER" id="PTHR24379:SF121">
    <property type="entry name" value="C2H2-TYPE DOMAIN-CONTAINING PROTEIN"/>
    <property type="match status" value="1"/>
</dbReference>
<keyword evidence="4" id="KW-0862">Zinc</keyword>
<feature type="region of interest" description="Disordered" evidence="6">
    <location>
        <begin position="41"/>
        <end position="121"/>
    </location>
</feature>
<dbReference type="GO" id="GO:0008270">
    <property type="term" value="F:zinc ion binding"/>
    <property type="evidence" value="ECO:0007669"/>
    <property type="project" value="UniProtKB-KW"/>
</dbReference>
<feature type="compositionally biased region" description="Polar residues" evidence="6">
    <location>
        <begin position="426"/>
        <end position="439"/>
    </location>
</feature>
<keyword evidence="3 5" id="KW-0863">Zinc-finger</keyword>
<dbReference type="AlphaFoldDB" id="A0A336LZJ6"/>
<proteinExistence type="predicted"/>
<dbReference type="Gene3D" id="3.30.160.60">
    <property type="entry name" value="Classic Zinc Finger"/>
    <property type="match status" value="8"/>
</dbReference>
<dbReference type="InterPro" id="IPR036236">
    <property type="entry name" value="Znf_C2H2_sf"/>
</dbReference>
<feature type="compositionally biased region" description="Low complexity" evidence="6">
    <location>
        <begin position="239"/>
        <end position="251"/>
    </location>
</feature>
<dbReference type="EMBL" id="UFQT01000223">
    <property type="protein sequence ID" value="SSX21993.1"/>
    <property type="molecule type" value="Genomic_DNA"/>
</dbReference>
<feature type="region of interest" description="Disordered" evidence="6">
    <location>
        <begin position="1079"/>
        <end position="1160"/>
    </location>
</feature>
<gene>
    <name evidence="8" type="primary">CSON005791</name>
</gene>
<feature type="domain" description="C2H2-type" evidence="7">
    <location>
        <begin position="167"/>
        <end position="194"/>
    </location>
</feature>
<dbReference type="InterPro" id="IPR013087">
    <property type="entry name" value="Znf_C2H2_type"/>
</dbReference>
<evidence type="ECO:0000256" key="1">
    <source>
        <dbReference type="ARBA" id="ARBA00022723"/>
    </source>
</evidence>
<dbReference type="SUPFAM" id="SSF57667">
    <property type="entry name" value="beta-beta-alpha zinc fingers"/>
    <property type="match status" value="5"/>
</dbReference>
<dbReference type="PROSITE" id="PS50157">
    <property type="entry name" value="ZINC_FINGER_C2H2_2"/>
    <property type="match status" value="12"/>
</dbReference>
<keyword evidence="1" id="KW-0479">Metal-binding</keyword>
<dbReference type="SMART" id="SM00355">
    <property type="entry name" value="ZnF_C2H2"/>
    <property type="match status" value="20"/>
</dbReference>
<dbReference type="OMA" id="CKSSGHE"/>
<feature type="domain" description="C2H2-type" evidence="7">
    <location>
        <begin position="1026"/>
        <end position="1054"/>
    </location>
</feature>
<dbReference type="Pfam" id="PF00096">
    <property type="entry name" value="zf-C2H2"/>
    <property type="match status" value="3"/>
</dbReference>
<feature type="domain" description="C2H2-type" evidence="7">
    <location>
        <begin position="994"/>
        <end position="1017"/>
    </location>
</feature>
<sequence length="1160" mass="131032">MDLFIKTYYDPFNISQYMIELTIDKVAKSYSTHTSCSFSPSIADSDNGGVATPNSSINEATGDSKVPTKIKNDGKTGNDNSTEHESTKNNSNDVSRRHYHHNHQHHNHHHKNGCSKTGKSSSNATNNTGTYNCQFCDKIFPRLGYLKKHEQRSRDRHTKLHTGDRRYKCLHCEAAFSRSDHLKIHMKTHDNQKPFQCTVCNRGYNTAAALTSHMQNHKKQIALTGSPTLTYSSRYSPRSTGSASSVVTSVTPKRRPESAGATPNKSPLDFMNFPKSSNGFSCLYCTKSDFLTLDQLHSHIQSMHGGPLKTNLSSPVSVGSPPAYQIQCEFCTIKCANVQGLFNHMRSTHMDKIQSPNTYLEQFKSLYNPYNSRLRVQNGQNDAPHIKEESKSSPDQSIKIEQQDEEEEQTSPTDLSQPKLKKAKITPSSPKIHSPNNNETMRPGTFLCNQCTAALPDFESFRSHLKLHLDNTSSAFLCQTCGNSFADQIEYERHVISHYLVQTTEFSCTPQCNQTYHKPDDLHKHLIEMHAQTLFKCNLCSEIFETKVSIQVHFAVAHSNETKIYRCSTCSESFKVERDFRHHIRTRHINPGAVQCVFCRVVCSSELEMHFHLAAHAKQYKCPACPESFHVEFLLDRHMQSHHAVSDQKLPINNNTIDYHASYPNSLSKNPFYNFGSKFYNPLQVDTLGLKHPSQLFQGLYDSMAKSQRFLETQKSYLSPNKAGFNANARNTNATTFSPENGTRAELYSPNSKNAPIYSPANINRFMATTPEIKNPLTARTETKMYSCGICERNDFSTEAEVHTHRKISHNLKTGVSLRCAYCNGDFRSRTELENHMKVAHNTSGKHKCLICDEIFPSPAVLAEHKLTHCKVGNSGRCSHCSSVIDDITAFKTHLTEHSGQEIPIQCICCRQTLHSEFEISLHARFHTKTTTENSEHTCALCLDPIPATSDKKICESCLKKHNFSATKILPPMHPYRPIRRTSDTSGSSTKQDIECNLCKKVFTSAAKLQEHLVEHTFAGCEDRGFICYICSSVFTGSNGLILHMQQEHGNNAKPYDCSRCPAKFFFRAELEHHDFIHEPISKEASEKPSIHEPEISMREGSNTPKIKKEVDGDTENEDEEYIEVEEPKSDSFKHENVSSRSSEDLQTTNIDESIQSIKS</sequence>
<evidence type="ECO:0000259" key="7">
    <source>
        <dbReference type="PROSITE" id="PS50157"/>
    </source>
</evidence>
<feature type="domain" description="C2H2-type" evidence="7">
    <location>
        <begin position="195"/>
        <end position="222"/>
    </location>
</feature>
<organism evidence="8">
    <name type="scientific">Culicoides sonorensis</name>
    <name type="common">Biting midge</name>
    <dbReference type="NCBI Taxonomy" id="179676"/>
    <lineage>
        <taxon>Eukaryota</taxon>
        <taxon>Metazoa</taxon>
        <taxon>Ecdysozoa</taxon>
        <taxon>Arthropoda</taxon>
        <taxon>Hexapoda</taxon>
        <taxon>Insecta</taxon>
        <taxon>Pterygota</taxon>
        <taxon>Neoptera</taxon>
        <taxon>Endopterygota</taxon>
        <taxon>Diptera</taxon>
        <taxon>Nematocera</taxon>
        <taxon>Chironomoidea</taxon>
        <taxon>Ceratopogonidae</taxon>
        <taxon>Ceratopogoninae</taxon>
        <taxon>Culicoides</taxon>
        <taxon>Monoculicoides</taxon>
    </lineage>
</organism>